<name>A0A4S8JK57_MUSBA</name>
<evidence type="ECO:0000313" key="4">
    <source>
        <dbReference type="Proteomes" id="UP000317650"/>
    </source>
</evidence>
<feature type="region of interest" description="Disordered" evidence="2">
    <location>
        <begin position="429"/>
        <end position="457"/>
    </location>
</feature>
<keyword evidence="4" id="KW-1185">Reference proteome</keyword>
<protein>
    <submittedName>
        <fullName evidence="3">Uncharacterized protein</fullName>
    </submittedName>
</protein>
<keyword evidence="1" id="KW-0175">Coiled coil</keyword>
<reference evidence="3 4" key="1">
    <citation type="journal article" date="2019" name="Nat. Plants">
        <title>Genome sequencing of Musa balbisiana reveals subgenome evolution and function divergence in polyploid bananas.</title>
        <authorList>
            <person name="Yao X."/>
        </authorList>
    </citation>
    <scope>NUCLEOTIDE SEQUENCE [LARGE SCALE GENOMIC DNA]</scope>
    <source>
        <strain evidence="4">cv. DH-PKW</strain>
        <tissue evidence="3">Leaves</tissue>
    </source>
</reference>
<feature type="region of interest" description="Disordered" evidence="2">
    <location>
        <begin position="1"/>
        <end position="60"/>
    </location>
</feature>
<comment type="caution">
    <text evidence="3">The sequence shown here is derived from an EMBL/GenBank/DDBJ whole genome shotgun (WGS) entry which is preliminary data.</text>
</comment>
<feature type="compositionally biased region" description="Basic and acidic residues" evidence="2">
    <location>
        <begin position="446"/>
        <end position="457"/>
    </location>
</feature>
<dbReference type="AlphaFoldDB" id="A0A4S8JK57"/>
<evidence type="ECO:0000256" key="1">
    <source>
        <dbReference type="SAM" id="Coils"/>
    </source>
</evidence>
<dbReference type="EMBL" id="PYDT01000004">
    <property type="protein sequence ID" value="THU62195.1"/>
    <property type="molecule type" value="Genomic_DNA"/>
</dbReference>
<gene>
    <name evidence="3" type="ORF">C4D60_Mb01t02560</name>
</gene>
<feature type="coiled-coil region" evidence="1">
    <location>
        <begin position="105"/>
        <end position="167"/>
    </location>
</feature>
<proteinExistence type="predicted"/>
<feature type="compositionally biased region" description="Low complexity" evidence="2">
    <location>
        <begin position="429"/>
        <end position="445"/>
    </location>
</feature>
<dbReference type="PANTHER" id="PTHR35468">
    <property type="entry name" value="MYOSIN-LIKE PROTEIN"/>
    <property type="match status" value="1"/>
</dbReference>
<dbReference type="STRING" id="52838.A0A4S8JK57"/>
<dbReference type="Proteomes" id="UP000317650">
    <property type="component" value="Chromosome 1"/>
</dbReference>
<evidence type="ECO:0000313" key="3">
    <source>
        <dbReference type="EMBL" id="THU62195.1"/>
    </source>
</evidence>
<dbReference type="PANTHER" id="PTHR35468:SF1">
    <property type="entry name" value="MYOSIN-LIKE PROTEIN"/>
    <property type="match status" value="1"/>
</dbReference>
<sequence length="495" mass="56517">MAARNGRWQPPPAPTILNLPRLPRRSRAAAPRNPGLDRNVGDLPDRERSARPPPPPPSQVMMVEAEATSAGESRGDSGGEERWRFQAEILRAECNFLRMEREVALRKLERNRTEMEIALKSAMETLVSGRKKIDGCGSVGTALDEEIEELEEKLEELKLGNSNRRKRSTGSSRKLLRGSCGGDFDRRAFMLRRQLKKMEEDTSVKDIQEISVQAFASKGPEAERHEPEDHAVAAYSNHSRLFTDDMEKLRRKMEGMSKGMLERMEECSYLLSAKSSTITTTTSTTTTTKSEWNCSSQQTTGITEAADMAHSPILQIQQLQQEKLVEEKMGLLSCCSCKEVVGRIVQQVRAETEQWSEMQQMLEQVRVEMEELRSSRDHWHRRAIASEINFHSQHTQKLEWKQRARSSERKVIELQKLAKELQPWRTKLLNAPSSSSPLQSDLLPADPRRAVRSHDSYNEKEKHVLVCHLKSQHNSSRRSPLQVIDNISPLLRPRR</sequence>
<feature type="compositionally biased region" description="Basic and acidic residues" evidence="2">
    <location>
        <begin position="39"/>
        <end position="50"/>
    </location>
</feature>
<accession>A0A4S8JK57</accession>
<organism evidence="3 4">
    <name type="scientific">Musa balbisiana</name>
    <name type="common">Banana</name>
    <dbReference type="NCBI Taxonomy" id="52838"/>
    <lineage>
        <taxon>Eukaryota</taxon>
        <taxon>Viridiplantae</taxon>
        <taxon>Streptophyta</taxon>
        <taxon>Embryophyta</taxon>
        <taxon>Tracheophyta</taxon>
        <taxon>Spermatophyta</taxon>
        <taxon>Magnoliopsida</taxon>
        <taxon>Liliopsida</taxon>
        <taxon>Zingiberales</taxon>
        <taxon>Musaceae</taxon>
        <taxon>Musa</taxon>
    </lineage>
</organism>
<evidence type="ECO:0000256" key="2">
    <source>
        <dbReference type="SAM" id="MobiDB-lite"/>
    </source>
</evidence>